<evidence type="ECO:0000313" key="8">
    <source>
        <dbReference type="Proteomes" id="UP001142610"/>
    </source>
</evidence>
<dbReference type="PRINTS" id="PR00885">
    <property type="entry name" value="BCTERIALGSPH"/>
</dbReference>
<dbReference type="InterPro" id="IPR012902">
    <property type="entry name" value="N_methyl_site"/>
</dbReference>
<dbReference type="GO" id="GO:0015627">
    <property type="term" value="C:type II protein secretion system complex"/>
    <property type="evidence" value="ECO:0007669"/>
    <property type="project" value="InterPro"/>
</dbReference>
<sequence length="192" mass="20970">MPRCETPSLPLRERELPEGLRGRSAHTQCGLTLVELLIVLLIVSMTAGIVMFAVPRQPNDLLSVSQQFERDVIAARDQAVAEAALYGIEPMPGGYVVYRLVPEGWLAVEQRSLPRGLAFAIEGGDMFDMPEHRDEIGFGLPPKEEEATASLMPDILFAADGTATPFTATFGTGRLQSRVMVGPFGELKEDTR</sequence>
<protein>
    <submittedName>
        <fullName evidence="7">Prepilin-type N-terminal cleavage/methylation domain-containing protein</fullName>
    </submittedName>
</protein>
<evidence type="ECO:0000313" key="7">
    <source>
        <dbReference type="EMBL" id="MCQ8185058.1"/>
    </source>
</evidence>
<dbReference type="RefSeq" id="WP_256618919.1">
    <property type="nucleotide sequence ID" value="NZ_JANIBC010000003.1"/>
</dbReference>
<dbReference type="GO" id="GO:0016020">
    <property type="term" value="C:membrane"/>
    <property type="evidence" value="ECO:0007669"/>
    <property type="project" value="UniProtKB-SubCell"/>
</dbReference>
<dbReference type="GO" id="GO:0015628">
    <property type="term" value="P:protein secretion by the type II secretion system"/>
    <property type="evidence" value="ECO:0007669"/>
    <property type="project" value="InterPro"/>
</dbReference>
<proteinExistence type="predicted"/>
<dbReference type="Gene3D" id="3.55.40.10">
    <property type="entry name" value="minor pseudopilin epsh domain"/>
    <property type="match status" value="1"/>
</dbReference>
<evidence type="ECO:0000256" key="5">
    <source>
        <dbReference type="ARBA" id="ARBA00023136"/>
    </source>
</evidence>
<reference evidence="7" key="1">
    <citation type="submission" date="2022-07" db="EMBL/GenBank/DDBJ databases">
        <title>Parvularcula maris sp. nov., an algicidal bacterium isolated from seawater.</title>
        <authorList>
            <person name="Li F."/>
        </authorList>
    </citation>
    <scope>NUCLEOTIDE SEQUENCE</scope>
    <source>
        <strain evidence="7">BGMRC 0090</strain>
    </source>
</reference>
<evidence type="ECO:0000256" key="2">
    <source>
        <dbReference type="ARBA" id="ARBA00022481"/>
    </source>
</evidence>
<keyword evidence="8" id="KW-1185">Reference proteome</keyword>
<keyword evidence="4 6" id="KW-1133">Transmembrane helix</keyword>
<name>A0A9X2RJT2_9PROT</name>
<evidence type="ECO:0000256" key="4">
    <source>
        <dbReference type="ARBA" id="ARBA00022989"/>
    </source>
</evidence>
<dbReference type="Pfam" id="PF07963">
    <property type="entry name" value="N_methyl"/>
    <property type="match status" value="1"/>
</dbReference>
<comment type="subcellular location">
    <subcellularLocation>
        <location evidence="1">Membrane</location>
        <topology evidence="1">Single-pass membrane protein</topology>
    </subcellularLocation>
</comment>
<dbReference type="EMBL" id="JANIBC010000003">
    <property type="protein sequence ID" value="MCQ8185058.1"/>
    <property type="molecule type" value="Genomic_DNA"/>
</dbReference>
<evidence type="ECO:0000256" key="3">
    <source>
        <dbReference type="ARBA" id="ARBA00022692"/>
    </source>
</evidence>
<comment type="caution">
    <text evidence="7">The sequence shown here is derived from an EMBL/GenBank/DDBJ whole genome shotgun (WGS) entry which is preliminary data.</text>
</comment>
<accession>A0A9X2RJT2</accession>
<dbReference type="AlphaFoldDB" id="A0A9X2RJT2"/>
<keyword evidence="5 6" id="KW-0472">Membrane</keyword>
<dbReference type="NCBIfam" id="TIGR02532">
    <property type="entry name" value="IV_pilin_GFxxxE"/>
    <property type="match status" value="1"/>
</dbReference>
<keyword evidence="2" id="KW-0488">Methylation</keyword>
<dbReference type="Proteomes" id="UP001142610">
    <property type="component" value="Unassembled WGS sequence"/>
</dbReference>
<evidence type="ECO:0000256" key="6">
    <source>
        <dbReference type="SAM" id="Phobius"/>
    </source>
</evidence>
<feature type="transmembrane region" description="Helical" evidence="6">
    <location>
        <begin position="31"/>
        <end position="54"/>
    </location>
</feature>
<gene>
    <name evidence="7" type="ORF">NOG11_06600</name>
</gene>
<dbReference type="InterPro" id="IPR045584">
    <property type="entry name" value="Pilin-like"/>
</dbReference>
<keyword evidence="3 6" id="KW-0812">Transmembrane</keyword>
<organism evidence="7 8">
    <name type="scientific">Parvularcula maris</name>
    <dbReference type="NCBI Taxonomy" id="2965077"/>
    <lineage>
        <taxon>Bacteria</taxon>
        <taxon>Pseudomonadati</taxon>
        <taxon>Pseudomonadota</taxon>
        <taxon>Alphaproteobacteria</taxon>
        <taxon>Parvularculales</taxon>
        <taxon>Parvularculaceae</taxon>
        <taxon>Parvularcula</taxon>
    </lineage>
</organism>
<dbReference type="SUPFAM" id="SSF54523">
    <property type="entry name" value="Pili subunits"/>
    <property type="match status" value="1"/>
</dbReference>
<dbReference type="InterPro" id="IPR002416">
    <property type="entry name" value="T2SS_protein-GspH"/>
</dbReference>
<evidence type="ECO:0000256" key="1">
    <source>
        <dbReference type="ARBA" id="ARBA00004167"/>
    </source>
</evidence>